<proteinExistence type="predicted"/>
<feature type="region of interest" description="Disordered" evidence="1">
    <location>
        <begin position="26"/>
        <end position="93"/>
    </location>
</feature>
<evidence type="ECO:0000313" key="3">
    <source>
        <dbReference type="Proteomes" id="UP001465755"/>
    </source>
</evidence>
<keyword evidence="3" id="KW-1185">Reference proteome</keyword>
<dbReference type="EMBL" id="JALJOQ010000142">
    <property type="protein sequence ID" value="KAK9794072.1"/>
    <property type="molecule type" value="Genomic_DNA"/>
</dbReference>
<dbReference type="InterPro" id="IPR019734">
    <property type="entry name" value="TPR_rpt"/>
</dbReference>
<dbReference type="Gene3D" id="1.25.40.10">
    <property type="entry name" value="Tetratricopeptide repeat domain"/>
    <property type="match status" value="1"/>
</dbReference>
<feature type="compositionally biased region" description="Basic and acidic residues" evidence="1">
    <location>
        <begin position="49"/>
        <end position="61"/>
    </location>
</feature>
<organism evidence="2 3">
    <name type="scientific">Symbiochloris irregularis</name>
    <dbReference type="NCBI Taxonomy" id="706552"/>
    <lineage>
        <taxon>Eukaryota</taxon>
        <taxon>Viridiplantae</taxon>
        <taxon>Chlorophyta</taxon>
        <taxon>core chlorophytes</taxon>
        <taxon>Trebouxiophyceae</taxon>
        <taxon>Trebouxiales</taxon>
        <taxon>Trebouxiaceae</taxon>
        <taxon>Symbiochloris</taxon>
    </lineage>
</organism>
<accession>A0AAW1NVF6</accession>
<dbReference type="PANTHER" id="PTHR47329">
    <property type="entry name" value="OS05G0129900 PROTEIN"/>
    <property type="match status" value="1"/>
</dbReference>
<reference evidence="2 3" key="1">
    <citation type="journal article" date="2024" name="Nat. Commun.">
        <title>Phylogenomics reveals the evolutionary origins of lichenization in chlorophyte algae.</title>
        <authorList>
            <person name="Puginier C."/>
            <person name="Libourel C."/>
            <person name="Otte J."/>
            <person name="Skaloud P."/>
            <person name="Haon M."/>
            <person name="Grisel S."/>
            <person name="Petersen M."/>
            <person name="Berrin J.G."/>
            <person name="Delaux P.M."/>
            <person name="Dal Grande F."/>
            <person name="Keller J."/>
        </authorList>
    </citation>
    <scope>NUCLEOTIDE SEQUENCE [LARGE SCALE GENOMIC DNA]</scope>
    <source>
        <strain evidence="2 3">SAG 2036</strain>
    </source>
</reference>
<dbReference type="InterPro" id="IPR011990">
    <property type="entry name" value="TPR-like_helical_dom_sf"/>
</dbReference>
<dbReference type="SUPFAM" id="SSF48452">
    <property type="entry name" value="TPR-like"/>
    <property type="match status" value="1"/>
</dbReference>
<sequence>MDASTEVQLDIRRQVEETGTQFEELNDWIGRQRRTDAELKAAEQANSRHRQDSRPVSERSTPKAQAGTAPAESTAAPPQKTQAAQSNGVPRESSQIQYPFRIDNLIVDPKQGGHDALKHMSDEDLIRATHTHRTNAAQFAPVRAASQCHSKDPAKEAEQVKDQANKLFAQGKYAQAVDMYSRSLELHATHIVYVNRAIALHKLEKYADELADGKCALQLQPSYWKAWARKSAANQKLGRPVQALADVEQALRLLPTMKAPAIPDQADELLLQKGSLGDSEEAAAGHTDGAGLHISEGHKRCSVRSSH</sequence>
<dbReference type="Proteomes" id="UP001465755">
    <property type="component" value="Unassembled WGS sequence"/>
</dbReference>
<protein>
    <submittedName>
        <fullName evidence="2">Uncharacterized protein</fullName>
    </submittedName>
</protein>
<name>A0AAW1NVF6_9CHLO</name>
<evidence type="ECO:0000313" key="2">
    <source>
        <dbReference type="EMBL" id="KAK9794072.1"/>
    </source>
</evidence>
<feature type="compositionally biased region" description="Low complexity" evidence="1">
    <location>
        <begin position="74"/>
        <end position="85"/>
    </location>
</feature>
<dbReference type="AlphaFoldDB" id="A0AAW1NVF6"/>
<feature type="region of interest" description="Disordered" evidence="1">
    <location>
        <begin position="280"/>
        <end position="307"/>
    </location>
</feature>
<evidence type="ECO:0000256" key="1">
    <source>
        <dbReference type="SAM" id="MobiDB-lite"/>
    </source>
</evidence>
<dbReference type="PANTHER" id="PTHR47329:SF1">
    <property type="entry name" value="OS05G0129900 PROTEIN"/>
    <property type="match status" value="1"/>
</dbReference>
<dbReference type="SMART" id="SM00028">
    <property type="entry name" value="TPR"/>
    <property type="match status" value="3"/>
</dbReference>
<comment type="caution">
    <text evidence="2">The sequence shown here is derived from an EMBL/GenBank/DDBJ whole genome shotgun (WGS) entry which is preliminary data.</text>
</comment>
<gene>
    <name evidence="2" type="ORF">WJX73_007959</name>
</gene>